<comment type="caution">
    <text evidence="1">The sequence shown here is derived from an EMBL/GenBank/DDBJ whole genome shotgun (WGS) entry which is preliminary data.</text>
</comment>
<feature type="non-terminal residue" evidence="1">
    <location>
        <position position="1"/>
    </location>
</feature>
<gene>
    <name evidence="1" type="ORF">ACFQ1S_45570</name>
</gene>
<organism evidence="1 2">
    <name type="scientific">Kibdelosporangium lantanae</name>
    <dbReference type="NCBI Taxonomy" id="1497396"/>
    <lineage>
        <taxon>Bacteria</taxon>
        <taxon>Bacillati</taxon>
        <taxon>Actinomycetota</taxon>
        <taxon>Actinomycetes</taxon>
        <taxon>Pseudonocardiales</taxon>
        <taxon>Pseudonocardiaceae</taxon>
        <taxon>Kibdelosporangium</taxon>
    </lineage>
</organism>
<evidence type="ECO:0000313" key="2">
    <source>
        <dbReference type="Proteomes" id="UP001597045"/>
    </source>
</evidence>
<dbReference type="EMBL" id="JBHTIS010004341">
    <property type="protein sequence ID" value="MFD1052343.1"/>
    <property type="molecule type" value="Genomic_DNA"/>
</dbReference>
<proteinExistence type="predicted"/>
<evidence type="ECO:0000313" key="1">
    <source>
        <dbReference type="EMBL" id="MFD1052343.1"/>
    </source>
</evidence>
<reference evidence="2" key="1">
    <citation type="journal article" date="2019" name="Int. J. Syst. Evol. Microbiol.">
        <title>The Global Catalogue of Microorganisms (GCM) 10K type strain sequencing project: providing services to taxonomists for standard genome sequencing and annotation.</title>
        <authorList>
            <consortium name="The Broad Institute Genomics Platform"/>
            <consortium name="The Broad Institute Genome Sequencing Center for Infectious Disease"/>
            <person name="Wu L."/>
            <person name="Ma J."/>
        </authorList>
    </citation>
    <scope>NUCLEOTIDE SEQUENCE [LARGE SCALE GENOMIC DNA]</scope>
    <source>
        <strain evidence="2">JCM 31486</strain>
    </source>
</reference>
<evidence type="ECO:0008006" key="3">
    <source>
        <dbReference type="Google" id="ProtNLM"/>
    </source>
</evidence>
<accession>A0ABW3MNS1</accession>
<sequence>LRKVIVEIQEPTKDIFSMRDLFPERIGLRLPTESHTEAALVNGSPGVVVRRLDGSLMGVMACTVVDDRIVAIESVSDPDLLTGMGLR</sequence>
<keyword evidence="2" id="KW-1185">Reference proteome</keyword>
<name>A0ABW3MNS1_9PSEU</name>
<protein>
    <recommendedName>
        <fullName evidence="3">RNA polymerase subunit sigma-70</fullName>
    </recommendedName>
</protein>
<dbReference type="Proteomes" id="UP001597045">
    <property type="component" value="Unassembled WGS sequence"/>
</dbReference>